<proteinExistence type="predicted"/>
<feature type="transmembrane region" description="Helical" evidence="1">
    <location>
        <begin position="20"/>
        <end position="38"/>
    </location>
</feature>
<evidence type="ECO:0000313" key="2">
    <source>
        <dbReference type="EMBL" id="KKL90772.1"/>
    </source>
</evidence>
<dbReference type="EMBL" id="LAZR01019921">
    <property type="protein sequence ID" value="KKL90772.1"/>
    <property type="molecule type" value="Genomic_DNA"/>
</dbReference>
<keyword evidence="1" id="KW-0472">Membrane</keyword>
<accession>A0A0F9IUL5</accession>
<organism evidence="2">
    <name type="scientific">marine sediment metagenome</name>
    <dbReference type="NCBI Taxonomy" id="412755"/>
    <lineage>
        <taxon>unclassified sequences</taxon>
        <taxon>metagenomes</taxon>
        <taxon>ecological metagenomes</taxon>
    </lineage>
</organism>
<keyword evidence="1" id="KW-1133">Transmembrane helix</keyword>
<keyword evidence="1" id="KW-0812">Transmembrane</keyword>
<name>A0A0F9IUL5_9ZZZZ</name>
<dbReference type="AlphaFoldDB" id="A0A0F9IUL5"/>
<sequence>MSVVFLVLHELGLGHTGSDIAFFLILFDLDIIAVFTILRWRKFNAITK</sequence>
<evidence type="ECO:0000256" key="1">
    <source>
        <dbReference type="SAM" id="Phobius"/>
    </source>
</evidence>
<comment type="caution">
    <text evidence="2">The sequence shown here is derived from an EMBL/GenBank/DDBJ whole genome shotgun (WGS) entry which is preliminary data.</text>
</comment>
<reference evidence="2" key="1">
    <citation type="journal article" date="2015" name="Nature">
        <title>Complex archaea that bridge the gap between prokaryotes and eukaryotes.</title>
        <authorList>
            <person name="Spang A."/>
            <person name="Saw J.H."/>
            <person name="Jorgensen S.L."/>
            <person name="Zaremba-Niedzwiedzka K."/>
            <person name="Martijn J."/>
            <person name="Lind A.E."/>
            <person name="van Eijk R."/>
            <person name="Schleper C."/>
            <person name="Guy L."/>
            <person name="Ettema T.J."/>
        </authorList>
    </citation>
    <scope>NUCLEOTIDE SEQUENCE</scope>
</reference>
<protein>
    <submittedName>
        <fullName evidence="2">Uncharacterized protein</fullName>
    </submittedName>
</protein>
<gene>
    <name evidence="2" type="ORF">LCGC14_1901360</name>
</gene>